<dbReference type="WBParaSite" id="GPLIN_000855900">
    <property type="protein sequence ID" value="GPLIN_000855900"/>
    <property type="gene ID" value="GPLIN_000855900"/>
</dbReference>
<dbReference type="Pfam" id="PF25574">
    <property type="entry name" value="TPR_IMB1"/>
    <property type="match status" value="2"/>
</dbReference>
<dbReference type="GO" id="GO:0031267">
    <property type="term" value="F:small GTPase binding"/>
    <property type="evidence" value="ECO:0007669"/>
    <property type="project" value="InterPro"/>
</dbReference>
<dbReference type="InterPro" id="IPR016024">
    <property type="entry name" value="ARM-type_fold"/>
</dbReference>
<dbReference type="InterPro" id="IPR011989">
    <property type="entry name" value="ARM-like"/>
</dbReference>
<dbReference type="Pfam" id="PF03810">
    <property type="entry name" value="IBN_N"/>
    <property type="match status" value="1"/>
</dbReference>
<evidence type="ECO:0000256" key="1">
    <source>
        <dbReference type="ARBA" id="ARBA00004496"/>
    </source>
</evidence>
<keyword evidence="4" id="KW-0963">Cytoplasm</keyword>
<proteinExistence type="inferred from homology"/>
<dbReference type="InterPro" id="IPR040122">
    <property type="entry name" value="Importin_beta"/>
</dbReference>
<evidence type="ECO:0000313" key="9">
    <source>
        <dbReference type="WBParaSite" id="GPLIN_000855900"/>
    </source>
</evidence>
<evidence type="ECO:0000256" key="6">
    <source>
        <dbReference type="ARBA" id="ARBA00022927"/>
    </source>
</evidence>
<keyword evidence="5" id="KW-0677">Repeat</keyword>
<keyword evidence="3" id="KW-0813">Transport</keyword>
<dbReference type="FunFam" id="1.25.10.10:FF:000027">
    <property type="entry name" value="Importin subunit beta-1"/>
    <property type="match status" value="1"/>
</dbReference>
<dbReference type="SMART" id="SM00913">
    <property type="entry name" value="IBN_N"/>
    <property type="match status" value="2"/>
</dbReference>
<dbReference type="AlphaFoldDB" id="A0A183C6R3"/>
<dbReference type="InterPro" id="IPR058584">
    <property type="entry name" value="IMB1_TNPO1-like_TPR"/>
</dbReference>
<reference evidence="8" key="1">
    <citation type="submission" date="2013-12" db="EMBL/GenBank/DDBJ databases">
        <authorList>
            <person name="Aslett M."/>
        </authorList>
    </citation>
    <scope>NUCLEOTIDE SEQUENCE [LARGE SCALE GENOMIC DNA]</scope>
    <source>
        <strain evidence="8">Lindley</strain>
    </source>
</reference>
<dbReference type="PROSITE" id="PS50166">
    <property type="entry name" value="IMPORTIN_B_NT"/>
    <property type="match status" value="2"/>
</dbReference>
<evidence type="ECO:0000256" key="3">
    <source>
        <dbReference type="ARBA" id="ARBA00022448"/>
    </source>
</evidence>
<sequence>MDELVQILEKTVSQNSHDQQVALKLLNDASQHNFAEFVRQLAIVLSNTENNPFIRKAAGLQLKNTLVARDQAVSDQNKTRWLSMTAEVRTAVKSCVFQTLGTETRPSTAAQCIAAIACIELPANQWPELIEQLSVNVTADGTNNPILREASLEALGYICQDLPELQRAGPILTAIVHGMRDEETSNYVRLAATTALLNSLEFAKHNFENENERNIIMQVTCNATQSSDRNVRVAALQCLVRIMSLYYRHMEPYMGRALFQITLQAMKDAEDEVALQGIEFWSNVCDEELNLAAEVEEAQEQGITPEQVSRHYALGALQHILPTLTEKLAKQESDSESEDWNPAKSAGVCVMLLAQCCGDTIIDPILPFIQQHFTNPDWHYREAAIMAFGSILEGPTKLKLLTLVEQAIQPLIVTLSDSHPAVKDTAAWAIGRVCDTCEALVTREQTLATLLPSLFTALQDQPRVATNVCWAISSLVKAAYQVAVDSGIGSVDEKGTPQTFILSSVYPNMVQELIKTSDRTDSNANNLRIAAYEALMELIKNSPADCYPVVQQTTMVILGKLESLLSIEDALVSSNERSQLRDLQSQLCATLQSVLHKIKAEDAPLISDAIMAGLLRIMGRCSGKESGAVIEEALMAITALIEVLKSEFQKYIIEFKPYLLNALNNHEDSQVCIAAIGVISDLCRAFEANISTVMDEIMEKLLGILQDSNVKRTVKSQVLNAFGDVALALNAQYSRYLGMNMKWLTDAIAAAQISNPEDYDQVEYVEGLRESCCYAFSGIVQAMNGTEEGLQQIQHSIQPMLQLIVLIANSQPSAPESLCASACALAGDLLHAFGVQFLPVVDAPDFGIATLVTKCKKSRQNKAKSIAIWAEFVRQLAIVLSNTENNPFIRKAAGLQLKNTLVARDQAVSDQNKTRYLCRAFEANISTVMDEIMEKLLGILQDSNVKRTVKSQVLNAFGDVALALNAQYSRYLGMNMKWLTDAIAAAQISNPEDYDQVEYVEGLRESCCYAFSGIVQAMNGTEEGLQQIQHSIQPMLQLIVLIANSQPSAPESLCASACALAGDLLHAFGVQFLPVVDAPDFGIATLVTKCKKSRQNKAKSIAIWVGRELSRVRRQAAGQS</sequence>
<evidence type="ECO:0000256" key="2">
    <source>
        <dbReference type="ARBA" id="ARBA00010907"/>
    </source>
</evidence>
<comment type="similarity">
    <text evidence="2">Belongs to the importin beta family. Importin beta-1 subfamily.</text>
</comment>
<dbReference type="Gene3D" id="1.25.10.10">
    <property type="entry name" value="Leucine-rich Repeat Variant"/>
    <property type="match status" value="3"/>
</dbReference>
<feature type="domain" description="Importin N-terminal" evidence="7">
    <location>
        <begin position="22"/>
        <end position="102"/>
    </location>
</feature>
<accession>A0A183C6R3</accession>
<dbReference type="GO" id="GO:0006606">
    <property type="term" value="P:protein import into nucleus"/>
    <property type="evidence" value="ECO:0007669"/>
    <property type="project" value="InterPro"/>
</dbReference>
<protein>
    <submittedName>
        <fullName evidence="9">Importin N-terminal domain-containing protein</fullName>
    </submittedName>
</protein>
<comment type="subcellular location">
    <subcellularLocation>
        <location evidence="1">Cytoplasm</location>
    </subcellularLocation>
</comment>
<keyword evidence="6" id="KW-0653">Protein transport</keyword>
<dbReference type="Proteomes" id="UP000050741">
    <property type="component" value="Unassembled WGS sequence"/>
</dbReference>
<evidence type="ECO:0000256" key="5">
    <source>
        <dbReference type="ARBA" id="ARBA00022737"/>
    </source>
</evidence>
<organism evidence="8 9">
    <name type="scientific">Globodera pallida</name>
    <name type="common">Potato cyst nematode worm</name>
    <name type="synonym">Heterodera pallida</name>
    <dbReference type="NCBI Taxonomy" id="36090"/>
    <lineage>
        <taxon>Eukaryota</taxon>
        <taxon>Metazoa</taxon>
        <taxon>Ecdysozoa</taxon>
        <taxon>Nematoda</taxon>
        <taxon>Chromadorea</taxon>
        <taxon>Rhabditida</taxon>
        <taxon>Tylenchina</taxon>
        <taxon>Tylenchomorpha</taxon>
        <taxon>Tylenchoidea</taxon>
        <taxon>Heteroderidae</taxon>
        <taxon>Heteroderinae</taxon>
        <taxon>Globodera</taxon>
    </lineage>
</organism>
<dbReference type="PANTHER" id="PTHR10527">
    <property type="entry name" value="IMPORTIN BETA"/>
    <property type="match status" value="1"/>
</dbReference>
<dbReference type="GO" id="GO:0005737">
    <property type="term" value="C:cytoplasm"/>
    <property type="evidence" value="ECO:0007669"/>
    <property type="project" value="UniProtKB-SubCell"/>
</dbReference>
<dbReference type="Pfam" id="PF13513">
    <property type="entry name" value="HEAT_EZ"/>
    <property type="match status" value="1"/>
</dbReference>
<dbReference type="SUPFAM" id="SSF48371">
    <property type="entry name" value="ARM repeat"/>
    <property type="match status" value="2"/>
</dbReference>
<feature type="domain" description="Importin N-terminal" evidence="7">
    <location>
        <begin position="872"/>
        <end position="959"/>
    </location>
</feature>
<evidence type="ECO:0000259" key="7">
    <source>
        <dbReference type="PROSITE" id="PS50166"/>
    </source>
</evidence>
<reference evidence="9" key="3">
    <citation type="submission" date="2016-06" db="UniProtKB">
        <authorList>
            <consortium name="WormBaseParasite"/>
        </authorList>
    </citation>
    <scope>IDENTIFICATION</scope>
</reference>
<dbReference type="InterPro" id="IPR001494">
    <property type="entry name" value="Importin-beta_N"/>
</dbReference>
<keyword evidence="8" id="KW-1185">Reference proteome</keyword>
<evidence type="ECO:0000313" key="8">
    <source>
        <dbReference type="Proteomes" id="UP000050741"/>
    </source>
</evidence>
<reference evidence="8" key="2">
    <citation type="submission" date="2014-05" db="EMBL/GenBank/DDBJ databases">
        <title>The genome and life-stage specific transcriptomes of Globodera pallida elucidate key aspects of plant parasitism by a cyst nematode.</title>
        <authorList>
            <person name="Cotton J.A."/>
            <person name="Lilley C.J."/>
            <person name="Jones L.M."/>
            <person name="Kikuchi T."/>
            <person name="Reid A.J."/>
            <person name="Thorpe P."/>
            <person name="Tsai I.J."/>
            <person name="Beasley H."/>
            <person name="Blok V."/>
            <person name="Cock P.J.A."/>
            <person name="Van den Akker S.E."/>
            <person name="Holroyd N."/>
            <person name="Hunt M."/>
            <person name="Mantelin S."/>
            <person name="Naghra H."/>
            <person name="Pain A."/>
            <person name="Palomares-Rius J.E."/>
            <person name="Zarowiecki M."/>
            <person name="Berriman M."/>
            <person name="Jones J.T."/>
            <person name="Urwin P.E."/>
        </authorList>
    </citation>
    <scope>NUCLEOTIDE SEQUENCE [LARGE SCALE GENOMIC DNA]</scope>
    <source>
        <strain evidence="8">Lindley</strain>
    </source>
</reference>
<evidence type="ECO:0000256" key="4">
    <source>
        <dbReference type="ARBA" id="ARBA00022490"/>
    </source>
</evidence>
<name>A0A183C6R3_GLOPA</name>